<evidence type="ECO:0000313" key="1">
    <source>
        <dbReference type="EMBL" id="GEK81360.1"/>
    </source>
</evidence>
<evidence type="ECO:0000313" key="2">
    <source>
        <dbReference type="Proteomes" id="UP000321749"/>
    </source>
</evidence>
<accession>A0AA87UTC6</accession>
<organism evidence="1 2">
    <name type="scientific">Agrococcus baldri</name>
    <dbReference type="NCBI Taxonomy" id="153730"/>
    <lineage>
        <taxon>Bacteria</taxon>
        <taxon>Bacillati</taxon>
        <taxon>Actinomycetota</taxon>
        <taxon>Actinomycetes</taxon>
        <taxon>Micrococcales</taxon>
        <taxon>Microbacteriaceae</taxon>
        <taxon>Agrococcus</taxon>
    </lineage>
</organism>
<dbReference type="RefSeq" id="WP_186808279.1">
    <property type="nucleotide sequence ID" value="NZ_BJUU01000025.1"/>
</dbReference>
<protein>
    <submittedName>
        <fullName evidence="1">Uncharacterized protein</fullName>
    </submittedName>
</protein>
<dbReference type="AlphaFoldDB" id="A0AA87UTC6"/>
<proteinExistence type="predicted"/>
<dbReference type="Proteomes" id="UP000321749">
    <property type="component" value="Unassembled WGS sequence"/>
</dbReference>
<reference evidence="1 2" key="1">
    <citation type="submission" date="2019-07" db="EMBL/GenBank/DDBJ databases">
        <title>Whole genome shotgun sequence of Agrococcus baldri NBRC 103055.</title>
        <authorList>
            <person name="Hosoyama A."/>
            <person name="Uohara A."/>
            <person name="Ohji S."/>
            <person name="Ichikawa N."/>
        </authorList>
    </citation>
    <scope>NUCLEOTIDE SEQUENCE [LARGE SCALE GENOMIC DNA]</scope>
    <source>
        <strain evidence="1 2">NBRC 103055</strain>
    </source>
</reference>
<gene>
    <name evidence="1" type="ORF">ABA31_27110</name>
</gene>
<comment type="caution">
    <text evidence="1">The sequence shown here is derived from an EMBL/GenBank/DDBJ whole genome shotgun (WGS) entry which is preliminary data.</text>
</comment>
<sequence>MRIPAVGPERLERLLQQGLLLVGVAVEVDGACELVILLIAEVVAVGDAGDELPTCDERHRAGAGGALRVDRVLDPVAGAADAVEVLVAVAGATVLHAQVGASR</sequence>
<dbReference type="EMBL" id="BJUU01000025">
    <property type="protein sequence ID" value="GEK81360.1"/>
    <property type="molecule type" value="Genomic_DNA"/>
</dbReference>
<name>A0AA87UTC6_9MICO</name>
<keyword evidence="2" id="KW-1185">Reference proteome</keyword>